<organism evidence="2 3">
    <name type="scientific">Hordeum vulgare subsp. vulgare</name>
    <name type="common">Domesticated barley</name>
    <dbReference type="NCBI Taxonomy" id="112509"/>
    <lineage>
        <taxon>Eukaryota</taxon>
        <taxon>Viridiplantae</taxon>
        <taxon>Streptophyta</taxon>
        <taxon>Embryophyta</taxon>
        <taxon>Tracheophyta</taxon>
        <taxon>Spermatophyta</taxon>
        <taxon>Magnoliopsida</taxon>
        <taxon>Liliopsida</taxon>
        <taxon>Poales</taxon>
        <taxon>Poaceae</taxon>
        <taxon>BOP clade</taxon>
        <taxon>Pooideae</taxon>
        <taxon>Triticodae</taxon>
        <taxon>Triticeae</taxon>
        <taxon>Hordeinae</taxon>
        <taxon>Hordeum</taxon>
    </lineage>
</organism>
<dbReference type="Gramene" id="HORVU.MOREX.r3.6HG0599340.1">
    <property type="protein sequence ID" value="HORVU.MOREX.r3.6HG0599340.1.CDS1"/>
    <property type="gene ID" value="HORVU.MOREX.r3.6HG0599340"/>
</dbReference>
<keyword evidence="1" id="KW-0812">Transmembrane</keyword>
<reference evidence="2" key="2">
    <citation type="submission" date="2020-10" db="EMBL/GenBank/DDBJ databases">
        <authorList>
            <person name="Scholz U."/>
            <person name="Mascher M."/>
            <person name="Fiebig A."/>
        </authorList>
    </citation>
    <scope>NUCLEOTIDE SEQUENCE [LARGE SCALE GENOMIC DNA]</scope>
    <source>
        <strain evidence="2">cv. Morex</strain>
    </source>
</reference>
<dbReference type="AlphaFoldDB" id="A0A8I6Z284"/>
<accession>A0A8I6Z284</accession>
<sequence>MVDQDMLDTFTKPEPSLVYNTHVCSFFPRYISEDTLSFVGLLAFSACLPTLSLPFPVVYDPIFFTTVPLLPPLATIHTLLLVPNSPRLRRRNSEAVSHVLPCDTHCICVRRGRDGGGAYTGRDGRTSKNSPI</sequence>
<keyword evidence="1" id="KW-1133">Transmembrane helix</keyword>
<evidence type="ECO:0000313" key="2">
    <source>
        <dbReference type="EnsemblPlants" id="HORVU.MOREX.r3.6HG0599340.1.CDS1"/>
    </source>
</evidence>
<protein>
    <submittedName>
        <fullName evidence="2">Uncharacterized protein</fullName>
    </submittedName>
</protein>
<dbReference type="Proteomes" id="UP000011116">
    <property type="component" value="Chromosome 6H"/>
</dbReference>
<feature type="transmembrane region" description="Helical" evidence="1">
    <location>
        <begin position="61"/>
        <end position="82"/>
    </location>
</feature>
<reference evidence="3" key="1">
    <citation type="journal article" date="2012" name="Nature">
        <title>A physical, genetic and functional sequence assembly of the barley genome.</title>
        <authorList>
            <consortium name="The International Barley Genome Sequencing Consortium"/>
            <person name="Mayer K.F."/>
            <person name="Waugh R."/>
            <person name="Brown J.W."/>
            <person name="Schulman A."/>
            <person name="Langridge P."/>
            <person name="Platzer M."/>
            <person name="Fincher G.B."/>
            <person name="Muehlbauer G.J."/>
            <person name="Sato K."/>
            <person name="Close T.J."/>
            <person name="Wise R.P."/>
            <person name="Stein N."/>
        </authorList>
    </citation>
    <scope>NUCLEOTIDE SEQUENCE [LARGE SCALE GENOMIC DNA]</scope>
    <source>
        <strain evidence="3">cv. Morex</strain>
    </source>
</reference>
<proteinExistence type="predicted"/>
<keyword evidence="1" id="KW-0472">Membrane</keyword>
<dbReference type="EnsemblPlants" id="HORVU.MOREX.r3.6HG0599340.1">
    <property type="protein sequence ID" value="HORVU.MOREX.r3.6HG0599340.1.CDS1"/>
    <property type="gene ID" value="HORVU.MOREX.r3.6HG0599340"/>
</dbReference>
<reference evidence="2" key="3">
    <citation type="submission" date="2022-01" db="UniProtKB">
        <authorList>
            <consortium name="EnsemblPlants"/>
        </authorList>
    </citation>
    <scope>IDENTIFICATION</scope>
    <source>
        <strain evidence="2">subsp. vulgare</strain>
    </source>
</reference>
<name>A0A8I6Z284_HORVV</name>
<evidence type="ECO:0000313" key="3">
    <source>
        <dbReference type="Proteomes" id="UP000011116"/>
    </source>
</evidence>
<evidence type="ECO:0000256" key="1">
    <source>
        <dbReference type="SAM" id="Phobius"/>
    </source>
</evidence>
<keyword evidence="3" id="KW-1185">Reference proteome</keyword>
<feature type="transmembrane region" description="Helical" evidence="1">
    <location>
        <begin position="35"/>
        <end position="55"/>
    </location>
</feature>